<evidence type="ECO:0000313" key="1">
    <source>
        <dbReference type="EMBL" id="KAK9704579.1"/>
    </source>
</evidence>
<keyword evidence="2" id="KW-1185">Reference proteome</keyword>
<reference evidence="1 2" key="1">
    <citation type="journal article" date="2024" name="BMC Genomics">
        <title>De novo assembly and annotation of Popillia japonica's genome with initial clues to its potential as an invasive pest.</title>
        <authorList>
            <person name="Cucini C."/>
            <person name="Boschi S."/>
            <person name="Funari R."/>
            <person name="Cardaioli E."/>
            <person name="Iannotti N."/>
            <person name="Marturano G."/>
            <person name="Paoli F."/>
            <person name="Bruttini M."/>
            <person name="Carapelli A."/>
            <person name="Frati F."/>
            <person name="Nardi F."/>
        </authorList>
    </citation>
    <scope>NUCLEOTIDE SEQUENCE [LARGE SCALE GENOMIC DNA]</scope>
    <source>
        <strain evidence="1">DMR45628</strain>
    </source>
</reference>
<dbReference type="EMBL" id="JASPKY010000347">
    <property type="protein sequence ID" value="KAK9704579.1"/>
    <property type="molecule type" value="Genomic_DNA"/>
</dbReference>
<accession>A0AAW1JLX8</accession>
<organism evidence="1 2">
    <name type="scientific">Popillia japonica</name>
    <name type="common">Japanese beetle</name>
    <dbReference type="NCBI Taxonomy" id="7064"/>
    <lineage>
        <taxon>Eukaryota</taxon>
        <taxon>Metazoa</taxon>
        <taxon>Ecdysozoa</taxon>
        <taxon>Arthropoda</taxon>
        <taxon>Hexapoda</taxon>
        <taxon>Insecta</taxon>
        <taxon>Pterygota</taxon>
        <taxon>Neoptera</taxon>
        <taxon>Endopterygota</taxon>
        <taxon>Coleoptera</taxon>
        <taxon>Polyphaga</taxon>
        <taxon>Scarabaeiformia</taxon>
        <taxon>Scarabaeidae</taxon>
        <taxon>Rutelinae</taxon>
        <taxon>Popillia</taxon>
    </lineage>
</organism>
<evidence type="ECO:0000313" key="2">
    <source>
        <dbReference type="Proteomes" id="UP001458880"/>
    </source>
</evidence>
<dbReference type="Proteomes" id="UP001458880">
    <property type="component" value="Unassembled WGS sequence"/>
</dbReference>
<dbReference type="AlphaFoldDB" id="A0AAW1JLX8"/>
<protein>
    <submittedName>
        <fullName evidence="1">Uncharacterized protein</fullName>
    </submittedName>
</protein>
<comment type="caution">
    <text evidence="1">The sequence shown here is derived from an EMBL/GenBank/DDBJ whole genome shotgun (WGS) entry which is preliminary data.</text>
</comment>
<name>A0AAW1JLX8_POPJA</name>
<proteinExistence type="predicted"/>
<sequence>MQELSGHFHNFVRMPTTDFEVLITKVGHIIGKKDTNFRNAYPVKKRFHNFVRMPTTDFEVLITKVGHIIGKKDTNFRNAYPVKKRLALTLRFLATGDSYASMQYLFKISKQVICAIVPEVCLAIIQVCAIVPEVCLAIIQVLRNYVKVRINNF</sequence>
<gene>
    <name evidence="1" type="ORF">QE152_g27797</name>
</gene>